<proteinExistence type="predicted"/>
<protein>
    <recommendedName>
        <fullName evidence="3">DUF19 domain-containing protein</fullName>
    </recommendedName>
</protein>
<dbReference type="EMBL" id="CAXIEN010000410">
    <property type="protein sequence ID" value="CAL1296985.1"/>
    <property type="molecule type" value="Genomic_DNA"/>
</dbReference>
<dbReference type="Proteomes" id="UP001497382">
    <property type="component" value="Unassembled WGS sequence"/>
</dbReference>
<dbReference type="AlphaFoldDB" id="A0AAV2BMQ6"/>
<evidence type="ECO:0000313" key="1">
    <source>
        <dbReference type="EMBL" id="CAL1296985.1"/>
    </source>
</evidence>
<gene>
    <name evidence="1" type="ORF">LARSCL_LOCUS20032</name>
</gene>
<evidence type="ECO:0000313" key="2">
    <source>
        <dbReference type="Proteomes" id="UP001497382"/>
    </source>
</evidence>
<name>A0AAV2BMQ6_9ARAC</name>
<comment type="caution">
    <text evidence="1">The sequence shown here is derived from an EMBL/GenBank/DDBJ whole genome shotgun (WGS) entry which is preliminary data.</text>
</comment>
<accession>A0AAV2BMQ6</accession>
<organism evidence="1 2">
    <name type="scientific">Larinioides sclopetarius</name>
    <dbReference type="NCBI Taxonomy" id="280406"/>
    <lineage>
        <taxon>Eukaryota</taxon>
        <taxon>Metazoa</taxon>
        <taxon>Ecdysozoa</taxon>
        <taxon>Arthropoda</taxon>
        <taxon>Chelicerata</taxon>
        <taxon>Arachnida</taxon>
        <taxon>Araneae</taxon>
        <taxon>Araneomorphae</taxon>
        <taxon>Entelegynae</taxon>
        <taxon>Araneoidea</taxon>
        <taxon>Araneidae</taxon>
        <taxon>Larinioides</taxon>
    </lineage>
</organism>
<evidence type="ECO:0008006" key="3">
    <source>
        <dbReference type="Google" id="ProtNLM"/>
    </source>
</evidence>
<reference evidence="1 2" key="1">
    <citation type="submission" date="2024-04" db="EMBL/GenBank/DDBJ databases">
        <authorList>
            <person name="Rising A."/>
            <person name="Reimegard J."/>
            <person name="Sonavane S."/>
            <person name="Akerstrom W."/>
            <person name="Nylinder S."/>
            <person name="Hedman E."/>
            <person name="Kallberg Y."/>
        </authorList>
    </citation>
    <scope>NUCLEOTIDE SEQUENCE [LARGE SCALE GENOMIC DNA]</scope>
</reference>
<sequence>MIYHKGDSGEIELIRVNNKNAHFFRDLMKSVKCMEEYDVKCDGEIYRRLIEPERYANITSVLSEICEEGSTLNEVATSNLKCFNETFSNTNCRLEKEDFIDSFREEVKLDEFTESIDFVPGRIYCMDMIKSGKCLEEYDMTCKGEEHRRLMRPERYANILSVLSEICEEGSTLNEVATSNLKCFNETFSNTNCLVEALNFIEPFKEDVPQDEFTGSTYYVPERIFCMAELHLLGCLLEDIARNCGLRARHATVEFLQRTSYAVDECPLESRETLLEDIDTFDLTEGQKSFAISELERMKISNEA</sequence>
<keyword evidence="2" id="KW-1185">Reference proteome</keyword>